<dbReference type="Proteomes" id="UP000281549">
    <property type="component" value="Unassembled WGS sequence"/>
</dbReference>
<organism evidence="2 4">
    <name type="scientific">Rozella allomycis (strain CSF55)</name>
    <dbReference type="NCBI Taxonomy" id="988480"/>
    <lineage>
        <taxon>Eukaryota</taxon>
        <taxon>Fungi</taxon>
        <taxon>Fungi incertae sedis</taxon>
        <taxon>Cryptomycota</taxon>
        <taxon>Cryptomycota incertae sedis</taxon>
        <taxon>Rozella</taxon>
    </lineage>
</organism>
<gene>
    <name evidence="2" type="ORF">O9G_000487</name>
    <name evidence="3" type="ORF">ROZALSC1DRAFT_27146</name>
</gene>
<dbReference type="Proteomes" id="UP000030755">
    <property type="component" value="Unassembled WGS sequence"/>
</dbReference>
<evidence type="ECO:0000313" key="5">
    <source>
        <dbReference type="Proteomes" id="UP000281549"/>
    </source>
</evidence>
<dbReference type="EMBL" id="KE561047">
    <property type="protein sequence ID" value="EPZ33711.1"/>
    <property type="molecule type" value="Genomic_DNA"/>
</dbReference>
<reference evidence="2 4" key="1">
    <citation type="journal article" date="2013" name="Curr. Biol.">
        <title>Shared signatures of parasitism and phylogenomics unite Cryptomycota and microsporidia.</title>
        <authorList>
            <person name="James T.Y."/>
            <person name="Pelin A."/>
            <person name="Bonen L."/>
            <person name="Ahrendt S."/>
            <person name="Sain D."/>
            <person name="Corradi N."/>
            <person name="Stajich J.E."/>
        </authorList>
    </citation>
    <scope>NUCLEOTIDE SEQUENCE [LARGE SCALE GENOMIC DNA]</scope>
    <source>
        <strain evidence="2">CSF55</strain>
        <strain evidence="2">CSF55</strain>
    </source>
</reference>
<keyword evidence="4" id="KW-1185">Reference proteome</keyword>
<sequence>MIKITSPFKLPSFVAWQYRNPRLFDWLVSGTSGFLLGFIYQYSVLAAIYCEPKTQNDAIKGLQ</sequence>
<dbReference type="AlphaFoldDB" id="A0A075ATU0"/>
<feature type="transmembrane region" description="Helical" evidence="1">
    <location>
        <begin position="26"/>
        <end position="50"/>
    </location>
</feature>
<evidence type="ECO:0000256" key="1">
    <source>
        <dbReference type="SAM" id="Phobius"/>
    </source>
</evidence>
<proteinExistence type="predicted"/>
<name>A0A075ATU0_ROZAC</name>
<evidence type="ECO:0000313" key="3">
    <source>
        <dbReference type="EMBL" id="RKP21446.1"/>
    </source>
</evidence>
<evidence type="ECO:0000313" key="2">
    <source>
        <dbReference type="EMBL" id="EPZ33711.1"/>
    </source>
</evidence>
<dbReference type="EMBL" id="ML004954">
    <property type="protein sequence ID" value="RKP21446.1"/>
    <property type="molecule type" value="Genomic_DNA"/>
</dbReference>
<dbReference type="HOGENOM" id="CLU_2887068_0_0_1"/>
<evidence type="ECO:0000313" key="4">
    <source>
        <dbReference type="Proteomes" id="UP000030755"/>
    </source>
</evidence>
<reference evidence="3" key="3">
    <citation type="submission" date="2018-08" db="EMBL/GenBank/DDBJ databases">
        <title>Leveraging single-cell genomics to expand the Fungal Tree of Life.</title>
        <authorList>
            <consortium name="DOE Joint Genome Institute"/>
            <person name="Ahrendt S.R."/>
            <person name="Quandt C.A."/>
            <person name="Ciobanu D."/>
            <person name="Clum A."/>
            <person name="Salamov A."/>
            <person name="Andreopoulos B."/>
            <person name="Cheng J.-F."/>
            <person name="Woyke T."/>
            <person name="Pelin A."/>
            <person name="Henrissat B."/>
            <person name="Reynolds N."/>
            <person name="Benny G.L."/>
            <person name="Smith M.E."/>
            <person name="James T.Y."/>
            <person name="Grigoriev I.V."/>
        </authorList>
    </citation>
    <scope>NUCLEOTIDE SEQUENCE</scope>
    <source>
        <strain evidence="3">CSF55</strain>
    </source>
</reference>
<protein>
    <submittedName>
        <fullName evidence="2">Uncharacterized protein</fullName>
    </submittedName>
</protein>
<accession>A0A075ATU0</accession>
<reference evidence="5" key="2">
    <citation type="journal article" date="2018" name="Nat. Microbiol.">
        <title>Leveraging single-cell genomics to expand the fungal tree of life.</title>
        <authorList>
            <person name="Ahrendt S.R."/>
            <person name="Quandt C.A."/>
            <person name="Ciobanu D."/>
            <person name="Clum A."/>
            <person name="Salamov A."/>
            <person name="Andreopoulos B."/>
            <person name="Cheng J.F."/>
            <person name="Woyke T."/>
            <person name="Pelin A."/>
            <person name="Henrissat B."/>
            <person name="Reynolds N.K."/>
            <person name="Benny G.L."/>
            <person name="Smith M.E."/>
            <person name="James T.Y."/>
            <person name="Grigoriev I.V."/>
        </authorList>
    </citation>
    <scope>NUCLEOTIDE SEQUENCE [LARGE SCALE GENOMIC DNA]</scope>
    <source>
        <strain evidence="5">CSF55</strain>
    </source>
</reference>
<keyword evidence="1" id="KW-1133">Transmembrane helix</keyword>
<keyword evidence="1" id="KW-0812">Transmembrane</keyword>
<keyword evidence="1" id="KW-0472">Membrane</keyword>